<keyword evidence="5" id="KW-0521">NADP</keyword>
<dbReference type="PANTHER" id="PTHR43098:SF3">
    <property type="entry name" value="L-ORNITHINE N(5)-MONOOXYGENASE-RELATED"/>
    <property type="match status" value="1"/>
</dbReference>
<sequence>MAETTNGTSYDAVVIGAGYSGLAMLHHLREIGLSVLVVDAADGIGGTWWANRYPGVRTDSEYLAYAYSFSREVRDEWDWSERYPRGEEIRAYLEFVADRLDLRRDIRLGVAVERAEHSDATNLWTLTLADGSRLRATYVVSATGLLSRPLYPDLPGLDTFAGPVHHSARWPHDGVDLAGKRVGLLGVGASGIQMLPELAAVAEHVTVFQRTPNYVLETTSPAVTADELAALRARYDEVFERAARHPFGVPMEIPTRSALEVDAEERRRVFESRWEAGGFRFANECFTDLVSSPEASELASEFLRGKIREVVEDPRTARLLTPTTYRFMGKRPPTGHGYYAAYNRENVELVDVLTTPVTRVTPRGIVVGEVEHELDVLVLATGFDAMTGALTAFDVVGRDGVTLRERWERDGLRTYLGISVRGFPNFFMSLGPQTPLSNLTVPVQRGAQWLQRALAYAREHGIDRLEATPEAEEWWRAETERAARATVMYEEGKKAGAWFVGGNVPGKREEIAVYLGGGHVYQDECARAAAEHYAGFRPGTGLPSSHVVRPEDDPETAPDAGSASGTQEAPVAAGVGG</sequence>
<dbReference type="InterPro" id="IPR050775">
    <property type="entry name" value="FAD-binding_Monooxygenases"/>
</dbReference>
<dbReference type="GO" id="GO:0050660">
    <property type="term" value="F:flavin adenine dinucleotide binding"/>
    <property type="evidence" value="ECO:0007669"/>
    <property type="project" value="InterPro"/>
</dbReference>
<evidence type="ECO:0000256" key="6">
    <source>
        <dbReference type="ARBA" id="ARBA00023002"/>
    </source>
</evidence>
<gene>
    <name evidence="9" type="ORF">SAMN05518682_2772</name>
</gene>
<protein>
    <submittedName>
        <fullName evidence="9">Predicted flavoprotein CzcO associated with the cation diffusion facilitator CzcD</fullName>
    </submittedName>
</protein>
<keyword evidence="6" id="KW-0560">Oxidoreductase</keyword>
<evidence type="ECO:0000256" key="4">
    <source>
        <dbReference type="ARBA" id="ARBA00022827"/>
    </source>
</evidence>
<dbReference type="GO" id="GO:0004499">
    <property type="term" value="F:N,N-dimethylaniline monooxygenase activity"/>
    <property type="evidence" value="ECO:0007669"/>
    <property type="project" value="InterPro"/>
</dbReference>
<keyword evidence="7" id="KW-0503">Monooxygenase</keyword>
<dbReference type="InterPro" id="IPR036188">
    <property type="entry name" value="FAD/NAD-bd_sf"/>
</dbReference>
<evidence type="ECO:0000256" key="7">
    <source>
        <dbReference type="ARBA" id="ARBA00023033"/>
    </source>
</evidence>
<accession>A0A1N6TJM9</accession>
<proteinExistence type="inferred from homology"/>
<dbReference type="SUPFAM" id="SSF51905">
    <property type="entry name" value="FAD/NAD(P)-binding domain"/>
    <property type="match status" value="2"/>
</dbReference>
<organism evidence="9 10">
    <name type="scientific">Cellulosimicrobium aquatile</name>
    <dbReference type="NCBI Taxonomy" id="1612203"/>
    <lineage>
        <taxon>Bacteria</taxon>
        <taxon>Bacillati</taxon>
        <taxon>Actinomycetota</taxon>
        <taxon>Actinomycetes</taxon>
        <taxon>Micrococcales</taxon>
        <taxon>Promicromonosporaceae</taxon>
        <taxon>Cellulosimicrobium</taxon>
    </lineage>
</organism>
<keyword evidence="10" id="KW-1185">Reference proteome</keyword>
<dbReference type="AlphaFoldDB" id="A0A1N6TJM9"/>
<evidence type="ECO:0000256" key="1">
    <source>
        <dbReference type="ARBA" id="ARBA00001974"/>
    </source>
</evidence>
<keyword evidence="4" id="KW-0274">FAD</keyword>
<dbReference type="RefSeq" id="WP_076405455.1">
    <property type="nucleotide sequence ID" value="NZ_FTMI01000005.1"/>
</dbReference>
<keyword evidence="3" id="KW-0285">Flavoprotein</keyword>
<evidence type="ECO:0000313" key="9">
    <source>
        <dbReference type="EMBL" id="SIQ53457.1"/>
    </source>
</evidence>
<feature type="region of interest" description="Disordered" evidence="8">
    <location>
        <begin position="537"/>
        <end position="577"/>
    </location>
</feature>
<evidence type="ECO:0000313" key="10">
    <source>
        <dbReference type="Proteomes" id="UP000186235"/>
    </source>
</evidence>
<dbReference type="EMBL" id="FTMI01000005">
    <property type="protein sequence ID" value="SIQ53457.1"/>
    <property type="molecule type" value="Genomic_DNA"/>
</dbReference>
<dbReference type="InterPro" id="IPR020946">
    <property type="entry name" value="Flavin_mOase-like"/>
</dbReference>
<dbReference type="Pfam" id="PF00743">
    <property type="entry name" value="FMO-like"/>
    <property type="match status" value="1"/>
</dbReference>
<evidence type="ECO:0000256" key="5">
    <source>
        <dbReference type="ARBA" id="ARBA00022857"/>
    </source>
</evidence>
<dbReference type="Proteomes" id="UP000186235">
    <property type="component" value="Unassembled WGS sequence"/>
</dbReference>
<dbReference type="Gene3D" id="3.50.50.60">
    <property type="entry name" value="FAD/NAD(P)-binding domain"/>
    <property type="match status" value="2"/>
</dbReference>
<evidence type="ECO:0000256" key="2">
    <source>
        <dbReference type="ARBA" id="ARBA00010139"/>
    </source>
</evidence>
<evidence type="ECO:0000256" key="3">
    <source>
        <dbReference type="ARBA" id="ARBA00022630"/>
    </source>
</evidence>
<dbReference type="PANTHER" id="PTHR43098">
    <property type="entry name" value="L-ORNITHINE N(5)-MONOOXYGENASE-RELATED"/>
    <property type="match status" value="1"/>
</dbReference>
<reference evidence="10" key="1">
    <citation type="submission" date="2017-01" db="EMBL/GenBank/DDBJ databases">
        <authorList>
            <person name="Varghese N."/>
            <person name="Submissions S."/>
        </authorList>
    </citation>
    <scope>NUCLEOTIDE SEQUENCE [LARGE SCALE GENOMIC DNA]</scope>
    <source>
        <strain evidence="10">3bp</strain>
    </source>
</reference>
<comment type="cofactor">
    <cofactor evidence="1">
        <name>FAD</name>
        <dbReference type="ChEBI" id="CHEBI:57692"/>
    </cofactor>
</comment>
<dbReference type="GO" id="GO:0050661">
    <property type="term" value="F:NADP binding"/>
    <property type="evidence" value="ECO:0007669"/>
    <property type="project" value="InterPro"/>
</dbReference>
<name>A0A1N6TJM9_9MICO</name>
<evidence type="ECO:0000256" key="8">
    <source>
        <dbReference type="SAM" id="MobiDB-lite"/>
    </source>
</evidence>
<comment type="similarity">
    <text evidence="2">Belongs to the FAD-binding monooxygenase family.</text>
</comment>